<feature type="transmembrane region" description="Helical" evidence="1">
    <location>
        <begin position="72"/>
        <end position="91"/>
    </location>
</feature>
<dbReference type="Pfam" id="PF04304">
    <property type="entry name" value="DUF454"/>
    <property type="match status" value="1"/>
</dbReference>
<dbReference type="InterPro" id="IPR007401">
    <property type="entry name" value="DUF454"/>
</dbReference>
<dbReference type="PANTHER" id="PTHR35813">
    <property type="entry name" value="INNER MEMBRANE PROTEIN YBAN"/>
    <property type="match status" value="1"/>
</dbReference>
<gene>
    <name evidence="2" type="primary">ybaN</name>
    <name evidence="2" type="ORF">ETAA8_05350</name>
</gene>
<keyword evidence="1" id="KW-0812">Transmembrane</keyword>
<name>A0A517Y5F1_9BACT</name>
<sequence length="146" mass="15500">MMRAILMIAGGCCVLLALAGAVLPVLPCTPFVLLAAACFARSSNRALRRLRRLPLLGTVLRDWEQHRGMRPAAKFAALCLALATPVITFTLNPQLSIPLGVSLLGGLVAVIVVCRLPTVRRAVSEDATADTAKIKSGRSNKLRMAA</sequence>
<organism evidence="2 3">
    <name type="scientific">Anatilimnocola aggregata</name>
    <dbReference type="NCBI Taxonomy" id="2528021"/>
    <lineage>
        <taxon>Bacteria</taxon>
        <taxon>Pseudomonadati</taxon>
        <taxon>Planctomycetota</taxon>
        <taxon>Planctomycetia</taxon>
        <taxon>Pirellulales</taxon>
        <taxon>Pirellulaceae</taxon>
        <taxon>Anatilimnocola</taxon>
    </lineage>
</organism>
<evidence type="ECO:0000256" key="1">
    <source>
        <dbReference type="SAM" id="Phobius"/>
    </source>
</evidence>
<dbReference type="PANTHER" id="PTHR35813:SF1">
    <property type="entry name" value="INNER MEMBRANE PROTEIN YBAN"/>
    <property type="match status" value="1"/>
</dbReference>
<dbReference type="OrthoDB" id="275781at2"/>
<dbReference type="RefSeq" id="WP_145084446.1">
    <property type="nucleotide sequence ID" value="NZ_CP036274.1"/>
</dbReference>
<protein>
    <submittedName>
        <fullName evidence="2">Inner membrane protein YbaN</fullName>
    </submittedName>
</protein>
<keyword evidence="1" id="KW-1133">Transmembrane helix</keyword>
<evidence type="ECO:0000313" key="3">
    <source>
        <dbReference type="Proteomes" id="UP000315017"/>
    </source>
</evidence>
<proteinExistence type="predicted"/>
<keyword evidence="1" id="KW-0472">Membrane</keyword>
<dbReference type="Proteomes" id="UP000315017">
    <property type="component" value="Chromosome"/>
</dbReference>
<dbReference type="PIRSF" id="PIRSF016789">
    <property type="entry name" value="DUF454"/>
    <property type="match status" value="1"/>
</dbReference>
<reference evidence="2 3" key="1">
    <citation type="submission" date="2019-02" db="EMBL/GenBank/DDBJ databases">
        <title>Deep-cultivation of Planctomycetes and their phenomic and genomic characterization uncovers novel biology.</title>
        <authorList>
            <person name="Wiegand S."/>
            <person name="Jogler M."/>
            <person name="Boedeker C."/>
            <person name="Pinto D."/>
            <person name="Vollmers J."/>
            <person name="Rivas-Marin E."/>
            <person name="Kohn T."/>
            <person name="Peeters S.H."/>
            <person name="Heuer A."/>
            <person name="Rast P."/>
            <person name="Oberbeckmann S."/>
            <person name="Bunk B."/>
            <person name="Jeske O."/>
            <person name="Meyerdierks A."/>
            <person name="Storesund J.E."/>
            <person name="Kallscheuer N."/>
            <person name="Luecker S."/>
            <person name="Lage O.M."/>
            <person name="Pohl T."/>
            <person name="Merkel B.J."/>
            <person name="Hornburger P."/>
            <person name="Mueller R.-W."/>
            <person name="Bruemmer F."/>
            <person name="Labrenz M."/>
            <person name="Spormann A.M."/>
            <person name="Op den Camp H."/>
            <person name="Overmann J."/>
            <person name="Amann R."/>
            <person name="Jetten M.S.M."/>
            <person name="Mascher T."/>
            <person name="Medema M.H."/>
            <person name="Devos D.P."/>
            <person name="Kaster A.-K."/>
            <person name="Ovreas L."/>
            <person name="Rohde M."/>
            <person name="Galperin M.Y."/>
            <person name="Jogler C."/>
        </authorList>
    </citation>
    <scope>NUCLEOTIDE SEQUENCE [LARGE SCALE GENOMIC DNA]</scope>
    <source>
        <strain evidence="2 3">ETA_A8</strain>
    </source>
</reference>
<dbReference type="AlphaFoldDB" id="A0A517Y5F1"/>
<dbReference type="EMBL" id="CP036274">
    <property type="protein sequence ID" value="QDU25467.1"/>
    <property type="molecule type" value="Genomic_DNA"/>
</dbReference>
<dbReference type="GO" id="GO:0005886">
    <property type="term" value="C:plasma membrane"/>
    <property type="evidence" value="ECO:0007669"/>
    <property type="project" value="TreeGrafter"/>
</dbReference>
<accession>A0A517Y5F1</accession>
<keyword evidence="3" id="KW-1185">Reference proteome</keyword>
<dbReference type="KEGG" id="aagg:ETAA8_05350"/>
<evidence type="ECO:0000313" key="2">
    <source>
        <dbReference type="EMBL" id="QDU25467.1"/>
    </source>
</evidence>
<feature type="transmembrane region" description="Helical" evidence="1">
    <location>
        <begin position="97"/>
        <end position="116"/>
    </location>
</feature>